<dbReference type="Gene3D" id="3.30.70.2970">
    <property type="entry name" value="Protein of unknown function (DUF541), domain 2"/>
    <property type="match status" value="1"/>
</dbReference>
<evidence type="ECO:0000313" key="3">
    <source>
        <dbReference type="Proteomes" id="UP000182841"/>
    </source>
</evidence>
<sequence>MTQIPGTPPLPPPPPPPPHGADSGAPGEGPAAGGGFGPVPGDSGAAPFGTPEAPRVAVRGEASLEFDPEYARIGVVVSARGRDRRGALEDLTRRNAHALELVKSYGDAVEKLSTGAFSVQPEMVDGSRRERVHAYHGRVRLQATVTDFTVLGELTTRLADLELTQVEGPWWGLWRNSPAHRSARQQAVREAVTRAREYAEALGGHLVALVELADLGAEGSGPPRLPAAPGGMRGFAGAPAGPPPELDLEPQLQTVSAQVNARFVMSPPRLG</sequence>
<dbReference type="GO" id="GO:0006974">
    <property type="term" value="P:DNA damage response"/>
    <property type="evidence" value="ECO:0007669"/>
    <property type="project" value="TreeGrafter"/>
</dbReference>
<reference evidence="3" key="1">
    <citation type="submission" date="2016-10" db="EMBL/GenBank/DDBJ databases">
        <authorList>
            <person name="Varghese N."/>
            <person name="Submissions S."/>
        </authorList>
    </citation>
    <scope>NUCLEOTIDE SEQUENCE [LARGE SCALE GENOMIC DNA]</scope>
    <source>
        <strain evidence="3">CGMCC 4.6825</strain>
    </source>
</reference>
<dbReference type="STRING" id="943816.AN217_11185"/>
<dbReference type="InterPro" id="IPR052022">
    <property type="entry name" value="26kDa_periplasmic_antigen"/>
</dbReference>
<accession>A0A1H9N7U6</accession>
<dbReference type="RefSeq" id="WP_239501771.1">
    <property type="nucleotide sequence ID" value="NZ_FOGO01000001.1"/>
</dbReference>
<feature type="compositionally biased region" description="Pro residues" evidence="1">
    <location>
        <begin position="1"/>
        <end position="19"/>
    </location>
</feature>
<evidence type="ECO:0008006" key="4">
    <source>
        <dbReference type="Google" id="ProtNLM"/>
    </source>
</evidence>
<dbReference type="AlphaFoldDB" id="A0A1H9N7U6"/>
<dbReference type="EMBL" id="FOGO01000001">
    <property type="protein sequence ID" value="SER31881.1"/>
    <property type="molecule type" value="Genomic_DNA"/>
</dbReference>
<feature type="region of interest" description="Disordered" evidence="1">
    <location>
        <begin position="1"/>
        <end position="52"/>
    </location>
</feature>
<proteinExistence type="predicted"/>
<dbReference type="InterPro" id="IPR007497">
    <property type="entry name" value="SIMPL/DUF541"/>
</dbReference>
<dbReference type="PANTHER" id="PTHR34387">
    <property type="entry name" value="SLR1258 PROTEIN"/>
    <property type="match status" value="1"/>
</dbReference>
<dbReference type="Proteomes" id="UP000182841">
    <property type="component" value="Unassembled WGS sequence"/>
</dbReference>
<dbReference type="Gene3D" id="3.30.110.170">
    <property type="entry name" value="Protein of unknown function (DUF541), domain 1"/>
    <property type="match status" value="1"/>
</dbReference>
<evidence type="ECO:0000256" key="1">
    <source>
        <dbReference type="SAM" id="MobiDB-lite"/>
    </source>
</evidence>
<organism evidence="2 3">
    <name type="scientific">Streptomyces qinglanensis</name>
    <dbReference type="NCBI Taxonomy" id="943816"/>
    <lineage>
        <taxon>Bacteria</taxon>
        <taxon>Bacillati</taxon>
        <taxon>Actinomycetota</taxon>
        <taxon>Actinomycetes</taxon>
        <taxon>Kitasatosporales</taxon>
        <taxon>Streptomycetaceae</taxon>
        <taxon>Streptomyces</taxon>
    </lineage>
</organism>
<name>A0A1H9N7U6_9ACTN</name>
<keyword evidence="3" id="KW-1185">Reference proteome</keyword>
<dbReference type="PANTHER" id="PTHR34387:SF2">
    <property type="entry name" value="SLR1258 PROTEIN"/>
    <property type="match status" value="1"/>
</dbReference>
<protein>
    <recommendedName>
        <fullName evidence="4">SIMPL domain-containing protein</fullName>
    </recommendedName>
</protein>
<feature type="compositionally biased region" description="Gly residues" evidence="1">
    <location>
        <begin position="26"/>
        <end position="38"/>
    </location>
</feature>
<dbReference type="Pfam" id="PF04402">
    <property type="entry name" value="SIMPL"/>
    <property type="match status" value="1"/>
</dbReference>
<gene>
    <name evidence="2" type="ORF">SAMN05421870_101167</name>
</gene>
<evidence type="ECO:0000313" key="2">
    <source>
        <dbReference type="EMBL" id="SER31881.1"/>
    </source>
</evidence>